<dbReference type="eggNOG" id="COG0577">
    <property type="taxonomic scope" value="Bacteria"/>
</dbReference>
<reference evidence="8 9" key="1">
    <citation type="submission" date="2016-10" db="EMBL/GenBank/DDBJ databases">
        <authorList>
            <person name="de Groot N.N."/>
        </authorList>
    </citation>
    <scope>NUCLEOTIDE SEQUENCE [LARGE SCALE GENOMIC DNA]</scope>
    <source>
        <strain evidence="8 9">DSM 45434</strain>
    </source>
</reference>
<keyword evidence="2" id="KW-1003">Cell membrane</keyword>
<dbReference type="InterPro" id="IPR003838">
    <property type="entry name" value="ABC3_permease_C"/>
</dbReference>
<dbReference type="Proteomes" id="UP000182237">
    <property type="component" value="Chromosome I"/>
</dbReference>
<dbReference type="GO" id="GO:0005886">
    <property type="term" value="C:plasma membrane"/>
    <property type="evidence" value="ECO:0007669"/>
    <property type="project" value="UniProtKB-SubCell"/>
</dbReference>
<feature type="transmembrane region" description="Helical" evidence="6">
    <location>
        <begin position="20"/>
        <end position="39"/>
    </location>
</feature>
<gene>
    <name evidence="8" type="ORF">SAMN04488539_2140</name>
</gene>
<sequence length="467" mass="48706">MQRYVLRMFADEWRQWAPAIAVVTVIAIMIGLCIHQFAWTTTPQFRTAVSNASVPLAEFQILSVTIYVVIALVSWVALTVVGRASIQATRHSHALWLLLGASPRTVFRSALLVLLLVSLCGAILGALVSSLLSFWAIPAFNTAVSSAVNLPGFTIAAWAPMAIILVSVVTTMVGGLLPARRASRIQPSVALRTFHPPVQRSPSTVFRIICGSFFLLVAAALVVASSFASQLGSTGPGPMFNLAINAGSSALIAVYLFCPEIVRSVFWILHKLFTSTGLVISALGTRAAAARAQISATTIAPLAGGLGGIGLLLCAVNSVAAMTQILQPGTPTDLTDVWTIVAVIAVSMLATSAAVVALSAHGRGREIALLQAAGMHARQVHILIAAESLAMSATAAVTAVVPVVIGGLVCAFVSAATLGGTSVVVWPLPSMLTGLLASWLLLFLILVIPTIAPLREGPGSHLREQVI</sequence>
<feature type="transmembrane region" description="Helical" evidence="6">
    <location>
        <begin position="157"/>
        <end position="177"/>
    </location>
</feature>
<proteinExistence type="predicted"/>
<comment type="subcellular location">
    <subcellularLocation>
        <location evidence="1">Cell membrane</location>
        <topology evidence="1">Multi-pass membrane protein</topology>
    </subcellularLocation>
</comment>
<feature type="transmembrane region" description="Helical" evidence="6">
    <location>
        <begin position="299"/>
        <end position="325"/>
    </location>
</feature>
<dbReference type="Pfam" id="PF02687">
    <property type="entry name" value="FtsX"/>
    <property type="match status" value="1"/>
</dbReference>
<feature type="transmembrane region" description="Helical" evidence="6">
    <location>
        <begin position="205"/>
        <end position="227"/>
    </location>
</feature>
<evidence type="ECO:0000256" key="5">
    <source>
        <dbReference type="ARBA" id="ARBA00023136"/>
    </source>
</evidence>
<keyword evidence="5 6" id="KW-0472">Membrane</keyword>
<feature type="transmembrane region" description="Helical" evidence="6">
    <location>
        <begin position="59"/>
        <end position="81"/>
    </location>
</feature>
<feature type="transmembrane region" description="Helical" evidence="6">
    <location>
        <begin position="382"/>
        <end position="415"/>
    </location>
</feature>
<evidence type="ECO:0000259" key="7">
    <source>
        <dbReference type="Pfam" id="PF02687"/>
    </source>
</evidence>
<name>A0A1H1U3Q1_9CORY</name>
<evidence type="ECO:0000256" key="4">
    <source>
        <dbReference type="ARBA" id="ARBA00022989"/>
    </source>
</evidence>
<evidence type="ECO:0000256" key="1">
    <source>
        <dbReference type="ARBA" id="ARBA00004651"/>
    </source>
</evidence>
<organism evidence="8 9">
    <name type="scientific">Corynebacterium timonense</name>
    <dbReference type="NCBI Taxonomy" id="441500"/>
    <lineage>
        <taxon>Bacteria</taxon>
        <taxon>Bacillati</taxon>
        <taxon>Actinomycetota</taxon>
        <taxon>Actinomycetes</taxon>
        <taxon>Mycobacteriales</taxon>
        <taxon>Corynebacteriaceae</taxon>
        <taxon>Corynebacterium</taxon>
    </lineage>
</organism>
<feature type="transmembrane region" description="Helical" evidence="6">
    <location>
        <begin position="435"/>
        <end position="454"/>
    </location>
</feature>
<dbReference type="EMBL" id="LT629765">
    <property type="protein sequence ID" value="SDS67142.1"/>
    <property type="molecule type" value="Genomic_DNA"/>
</dbReference>
<keyword evidence="4 6" id="KW-1133">Transmembrane helix</keyword>
<dbReference type="AlphaFoldDB" id="A0A1H1U3Q1"/>
<dbReference type="STRING" id="1203190.GCA_000312345_00790"/>
<feature type="domain" description="ABC3 transporter permease C-terminal" evidence="7">
    <location>
        <begin position="65"/>
        <end position="187"/>
    </location>
</feature>
<feature type="transmembrane region" description="Helical" evidence="6">
    <location>
        <begin position="111"/>
        <end position="137"/>
    </location>
</feature>
<evidence type="ECO:0000256" key="3">
    <source>
        <dbReference type="ARBA" id="ARBA00022692"/>
    </source>
</evidence>
<evidence type="ECO:0000256" key="2">
    <source>
        <dbReference type="ARBA" id="ARBA00022475"/>
    </source>
</evidence>
<evidence type="ECO:0000313" key="8">
    <source>
        <dbReference type="EMBL" id="SDS67142.1"/>
    </source>
</evidence>
<keyword evidence="9" id="KW-1185">Reference proteome</keyword>
<protein>
    <submittedName>
        <fullName evidence="8">Putative ABC transport system permease protein</fullName>
    </submittedName>
</protein>
<feature type="transmembrane region" description="Helical" evidence="6">
    <location>
        <begin position="337"/>
        <end position="361"/>
    </location>
</feature>
<feature type="transmembrane region" description="Helical" evidence="6">
    <location>
        <begin position="239"/>
        <end position="258"/>
    </location>
</feature>
<evidence type="ECO:0000256" key="6">
    <source>
        <dbReference type="SAM" id="Phobius"/>
    </source>
</evidence>
<accession>A0A1H1U3Q1</accession>
<evidence type="ECO:0000313" key="9">
    <source>
        <dbReference type="Proteomes" id="UP000182237"/>
    </source>
</evidence>
<dbReference type="OrthoDB" id="3251579at2"/>
<keyword evidence="3 6" id="KW-0812">Transmembrane</keyword>